<dbReference type="EMBL" id="JBHMFI010000001">
    <property type="protein sequence ID" value="MFB9070305.1"/>
    <property type="molecule type" value="Genomic_DNA"/>
</dbReference>
<evidence type="ECO:0000313" key="2">
    <source>
        <dbReference type="Proteomes" id="UP001589575"/>
    </source>
</evidence>
<comment type="caution">
    <text evidence="1">The sequence shown here is derived from an EMBL/GenBank/DDBJ whole genome shotgun (WGS) entry which is preliminary data.</text>
</comment>
<accession>A0ABV5FUG5</accession>
<protein>
    <submittedName>
        <fullName evidence="1">Uncharacterized protein</fullName>
    </submittedName>
</protein>
<gene>
    <name evidence="1" type="ORF">ACFFX0_03540</name>
</gene>
<name>A0ABV5FUG5_9MICC</name>
<sequence>MGEARAAPPFRWVWFRGSRFGLPGTARREGRIRSMIPRSRRVPKEDSWILCGGSSNSSIGTSRSPAAAC</sequence>
<dbReference type="Proteomes" id="UP001589575">
    <property type="component" value="Unassembled WGS sequence"/>
</dbReference>
<keyword evidence="2" id="KW-1185">Reference proteome</keyword>
<proteinExistence type="predicted"/>
<reference evidence="1 2" key="1">
    <citation type="submission" date="2024-09" db="EMBL/GenBank/DDBJ databases">
        <authorList>
            <person name="Sun Q."/>
            <person name="Mori K."/>
        </authorList>
    </citation>
    <scope>NUCLEOTIDE SEQUENCE [LARGE SCALE GENOMIC DNA]</scope>
    <source>
        <strain evidence="1 2">CCM 7609</strain>
    </source>
</reference>
<organism evidence="1 2">
    <name type="scientific">Citricoccus parietis</name>
    <dbReference type="NCBI Taxonomy" id="592307"/>
    <lineage>
        <taxon>Bacteria</taxon>
        <taxon>Bacillati</taxon>
        <taxon>Actinomycetota</taxon>
        <taxon>Actinomycetes</taxon>
        <taxon>Micrococcales</taxon>
        <taxon>Micrococcaceae</taxon>
        <taxon>Citricoccus</taxon>
    </lineage>
</organism>
<evidence type="ECO:0000313" key="1">
    <source>
        <dbReference type="EMBL" id="MFB9070305.1"/>
    </source>
</evidence>